<sequence>MPSPTAMNVLTLQEKEFLRQINTPSAQSSKPGTLFDKQDIVGKGAYGAVYKGKHRETNQVVALKIINLDTADDDVEDIQKEVALLKRLMAQGSLANDENGGGSSSSSKQKGKDKDGDEALYGVPNVIKYYGCWTEGPKVWIVMELAEGGSVRTLARASPMTELQICLTAREVLNALAFLHKNGIIHRDIKGKTTATRPSHHIKLNTSTPIAAANILITSPPNRVLLCDFGVSALLPSSTSKRTTFVGTPYWMAPEVISKGRLYDTKADIWSFGITVLEMANGEPPMSGQSAQSVFSKMSKGAFEPPTLEEGHGWSREMAEFVAACLQEDPESRPTAEELSKLKFIKSHAKTPLHPLNDLLVNLEAWKNKGNQRISLAPGVGGASTDDSATESMNAPRSLRRLFENNDGPQPNAFKFPFMKIDGSSSSSNTPSTFPRSGSFGQAGGSTVSLPLNSSNASGSTPTASTFAAASMNVGNNQSEFNTIRLPTDDDSDEEEDVLPIHGGGGGGGSRYGSFGGAAAGHGDTMVPSPSQQQASYSSGGRNNGFASPGVVETGQGSRPSHNLAQIVIPGAEDTVKFGNSNNGGINIGQDLALSPDEASYRGHGFNTGSSSAFGSESGFGFGSTVGFNSKWSMNTNSSPTTVKFPPAGRSAGNHGVDDPGAALNPSPSPPRATSRPGFRRAETENPSAMQQQYYVKPSLAMDPSADSTTTTTAATPYYAPNEAFAFPSRPSSPFSQPPSQTNQQSSARLFHNQQQQQKQHYQQSHYSNEHVMVLPSAPVSIEQGHGRSIPSGLPRMPYGSASTGLNKISEPPSRMGPMMDSGFRPGMLRQASVAVMENTSGSSSRPGSTPTSPQANSFNARLSNAPSTGVHHRHRSSKASLGSGDSGRSYSLANDKDHAYPLPQSGQSSSGSASMSRNRSQSTGGTESDVSSAAGGYGAVGPLLSTTLDLKEALRPPRPIIDTGDLLPSAPMGPTTSAFRHFASVPSPLAATPPVASYPRPVLTETNTMRKIPSSPTQSRTSNLQMTSSPKQMSAGRSRQNTFTSLDEDTIAPLDVMTLDDPDILFDRLESSAKDLTKWLRMMETSLEDILAPVSTLEGAQTRANEDTLDMPPMHA</sequence>
<dbReference type="Proteomes" id="UP001234202">
    <property type="component" value="Unassembled WGS sequence"/>
</dbReference>
<protein>
    <submittedName>
        <fullName evidence="1">Uncharacterized protein</fullName>
    </submittedName>
</protein>
<reference evidence="1" key="1">
    <citation type="submission" date="2023-04" db="EMBL/GenBank/DDBJ databases">
        <title>Draft Genome sequencing of Naganishia species isolated from polar environments using Oxford Nanopore Technology.</title>
        <authorList>
            <person name="Leo P."/>
            <person name="Venkateswaran K."/>
        </authorList>
    </citation>
    <scope>NUCLEOTIDE SEQUENCE</scope>
    <source>
        <strain evidence="1">DBVPG 5303</strain>
    </source>
</reference>
<organism evidence="1 2">
    <name type="scientific">Naganishia onofrii</name>
    <dbReference type="NCBI Taxonomy" id="1851511"/>
    <lineage>
        <taxon>Eukaryota</taxon>
        <taxon>Fungi</taxon>
        <taxon>Dikarya</taxon>
        <taxon>Basidiomycota</taxon>
        <taxon>Agaricomycotina</taxon>
        <taxon>Tremellomycetes</taxon>
        <taxon>Filobasidiales</taxon>
        <taxon>Filobasidiaceae</taxon>
        <taxon>Naganishia</taxon>
    </lineage>
</organism>
<dbReference type="EMBL" id="JASBWV010000003">
    <property type="protein sequence ID" value="KAJ9126991.1"/>
    <property type="molecule type" value="Genomic_DNA"/>
</dbReference>
<proteinExistence type="predicted"/>
<gene>
    <name evidence="1" type="ORF">QFC24_001222</name>
</gene>
<comment type="caution">
    <text evidence="1">The sequence shown here is derived from an EMBL/GenBank/DDBJ whole genome shotgun (WGS) entry which is preliminary data.</text>
</comment>
<keyword evidence="2" id="KW-1185">Reference proteome</keyword>
<name>A0ACC2XUC8_9TREE</name>
<evidence type="ECO:0000313" key="2">
    <source>
        <dbReference type="Proteomes" id="UP001234202"/>
    </source>
</evidence>
<evidence type="ECO:0000313" key="1">
    <source>
        <dbReference type="EMBL" id="KAJ9126991.1"/>
    </source>
</evidence>
<accession>A0ACC2XUC8</accession>